<dbReference type="Proteomes" id="UP000075473">
    <property type="component" value="Unassembled WGS sequence"/>
</dbReference>
<evidence type="ECO:0000313" key="2">
    <source>
        <dbReference type="Proteomes" id="UP000075473"/>
    </source>
</evidence>
<reference evidence="1 2" key="1">
    <citation type="submission" date="2015-06" db="EMBL/GenBank/DDBJ databases">
        <title>Improved classification and identification of acetic acid bacteria using matrix-assisted laser desorption/ionization time-of-flight mass spectrometry; Gluconobacter nephelii and Gluconobacter uchimurae are later heterotypic synonyms of Gluconobacter japonicus and Gluconobacter oxydans, respectively.</title>
        <authorList>
            <person name="Li L."/>
            <person name="Cleenwerck I."/>
            <person name="De Vuyst L."/>
            <person name="Vandamme P."/>
        </authorList>
    </citation>
    <scope>NUCLEOTIDE SEQUENCE [LARGE SCALE GENOMIC DNA]</scope>
    <source>
        <strain evidence="1 2">LMG 1625</strain>
    </source>
</reference>
<dbReference type="AlphaFoldDB" id="A0A149QZE4"/>
<name>A0A149QZE4_9PROT</name>
<sequence length="83" mass="9326">MAFCVARQGKLSKRIGMEIQKAIRMVFLWKVGITGCVQYHHDQSFTPIFETGNPERNCLLGTGEWDSGAFCRAMQADTSTESH</sequence>
<dbReference type="EMBL" id="LHZA01000072">
    <property type="protein sequence ID" value="KXV02504.1"/>
    <property type="molecule type" value="Genomic_DNA"/>
</dbReference>
<gene>
    <name evidence="1" type="ORF">AD928_00815</name>
</gene>
<protein>
    <submittedName>
        <fullName evidence="1">Uncharacterized protein</fullName>
    </submittedName>
</protein>
<organism evidence="1 2">
    <name type="scientific">Acetobacter cerevisiae</name>
    <dbReference type="NCBI Taxonomy" id="178900"/>
    <lineage>
        <taxon>Bacteria</taxon>
        <taxon>Pseudomonadati</taxon>
        <taxon>Pseudomonadota</taxon>
        <taxon>Alphaproteobacteria</taxon>
        <taxon>Acetobacterales</taxon>
        <taxon>Acetobacteraceae</taxon>
        <taxon>Acetobacter</taxon>
    </lineage>
</organism>
<comment type="caution">
    <text evidence="1">The sequence shown here is derived from an EMBL/GenBank/DDBJ whole genome shotgun (WGS) entry which is preliminary data.</text>
</comment>
<evidence type="ECO:0000313" key="1">
    <source>
        <dbReference type="EMBL" id="KXV02504.1"/>
    </source>
</evidence>
<proteinExistence type="predicted"/>
<dbReference type="PATRIC" id="fig|178900.5.peg.2541"/>
<accession>A0A149QZE4</accession>